<dbReference type="Proteomes" id="UP000000707">
    <property type="component" value="Unassembled WGS sequence"/>
</dbReference>
<keyword evidence="1" id="KW-0732">Signal</keyword>
<dbReference type="InterPro" id="IPR036452">
    <property type="entry name" value="Ribo_hydro-like"/>
</dbReference>
<evidence type="ECO:0000313" key="4">
    <source>
        <dbReference type="EMBL" id="EGV64549.1"/>
    </source>
</evidence>
<dbReference type="AlphaFoldDB" id="G3B1X1"/>
<dbReference type="eggNOG" id="ENOG502QXBB">
    <property type="taxonomic scope" value="Eukaryota"/>
</dbReference>
<evidence type="ECO:0000256" key="1">
    <source>
        <dbReference type="SAM" id="SignalP"/>
    </source>
</evidence>
<dbReference type="EMBL" id="GL996515">
    <property type="protein sequence ID" value="EGV64549.1"/>
    <property type="molecule type" value="Genomic_DNA"/>
</dbReference>
<dbReference type="Gene3D" id="2.60.40.10">
    <property type="entry name" value="Immunoglobulins"/>
    <property type="match status" value="1"/>
</dbReference>
<dbReference type="GO" id="GO:0016799">
    <property type="term" value="F:hydrolase activity, hydrolyzing N-glycosyl compounds"/>
    <property type="evidence" value="ECO:0007669"/>
    <property type="project" value="InterPro"/>
</dbReference>
<dbReference type="KEGG" id="cten:18245657"/>
<dbReference type="InterPro" id="IPR011483">
    <property type="entry name" value="Sde182_NH-like"/>
</dbReference>
<organism evidence="5">
    <name type="scientific">Candida tenuis (strain ATCC 10573 / BCRC 21748 / CBS 615 / JCM 9827 / NBRC 10315 / NRRL Y-1498 / VKM Y-70)</name>
    <name type="common">Yeast</name>
    <name type="synonym">Yamadazyma tenuis</name>
    <dbReference type="NCBI Taxonomy" id="590646"/>
    <lineage>
        <taxon>Eukaryota</taxon>
        <taxon>Fungi</taxon>
        <taxon>Dikarya</taxon>
        <taxon>Ascomycota</taxon>
        <taxon>Saccharomycotina</taxon>
        <taxon>Pichiomycetes</taxon>
        <taxon>Debaryomycetaceae</taxon>
        <taxon>Yamadazyma</taxon>
    </lineage>
</organism>
<dbReference type="InterPro" id="IPR048527">
    <property type="entry name" value="Sde182_C"/>
</dbReference>
<dbReference type="Pfam" id="PF07632">
    <property type="entry name" value="Sde182_NH-like"/>
    <property type="match status" value="1"/>
</dbReference>
<dbReference type="RefSeq" id="XP_006685355.1">
    <property type="nucleotide sequence ID" value="XM_006685292.1"/>
</dbReference>
<gene>
    <name evidence="4" type="ORF">CANTEDRAFT_103811</name>
</gene>
<evidence type="ECO:0000259" key="2">
    <source>
        <dbReference type="Pfam" id="PF07632"/>
    </source>
</evidence>
<feature type="domain" description="Cellulose-binding Sde182 nucleoside hydrolase-like" evidence="2">
    <location>
        <begin position="26"/>
        <end position="290"/>
    </location>
</feature>
<feature type="signal peptide" evidence="1">
    <location>
        <begin position="1"/>
        <end position="15"/>
    </location>
</feature>
<proteinExistence type="predicted"/>
<reference evidence="4 5" key="1">
    <citation type="journal article" date="2011" name="Proc. Natl. Acad. Sci. U.S.A.">
        <title>Comparative genomics of xylose-fermenting fungi for enhanced biofuel production.</title>
        <authorList>
            <person name="Wohlbach D.J."/>
            <person name="Kuo A."/>
            <person name="Sato T.K."/>
            <person name="Potts K.M."/>
            <person name="Salamov A.A."/>
            <person name="LaButti K.M."/>
            <person name="Sun H."/>
            <person name="Clum A."/>
            <person name="Pangilinan J.L."/>
            <person name="Lindquist E.A."/>
            <person name="Lucas S."/>
            <person name="Lapidus A."/>
            <person name="Jin M."/>
            <person name="Gunawan C."/>
            <person name="Balan V."/>
            <person name="Dale B.E."/>
            <person name="Jeffries T.W."/>
            <person name="Zinkel R."/>
            <person name="Barry K.W."/>
            <person name="Grigoriev I.V."/>
            <person name="Gasch A.P."/>
        </authorList>
    </citation>
    <scope>NUCLEOTIDE SEQUENCE [LARGE SCALE GENOMIC DNA]</scope>
    <source>
        <strain evidence="5">ATCC 10573 / BCRC 21748 / CBS 615 / JCM 9827 / NBRC 10315 / NRRL Y-1498 / VKM Y-70</strain>
    </source>
</reference>
<dbReference type="OrthoDB" id="3592035at2759"/>
<evidence type="ECO:0000259" key="3">
    <source>
        <dbReference type="Pfam" id="PF21027"/>
    </source>
</evidence>
<protein>
    <submittedName>
        <fullName evidence="4">DUF1593-domain-containing protein</fullName>
    </submittedName>
</protein>
<dbReference type="Gene3D" id="3.90.245.10">
    <property type="entry name" value="Ribonucleoside hydrolase-like"/>
    <property type="match status" value="1"/>
</dbReference>
<sequence length="511" mass="57158">MLLFSLLFLVSLAVALIPKKDFKPEVFILTDISNEPDDAESLVRLLLYSNEVDIKGLVATTSYWLNYTVHDEDIYPILEAYGKVHKNLLKHSKDYPSVSYFKSIVAKGSSAYGLLAFDQEKISEGAVNLIKSIDEAEESLFVLIWGGANTLAEALKEVSSTRSTEEVDLFASKIVAYSISDQDNAGPWIRKHFPGIKYIASVHGFSQYGHSAWVGISGDIYNFVDFGGPDTSLVTKEWVNEKVRSVGPLGKAYPMFLFNMEGDTPSTLYVLPNGLSDPHEPSFGSWGGRYTLSDISLVSGNHYGDALDYAIGKDNRTHVSAQASIWRWREAFQNDFEARMQWTVKSFEDAPHQPIIVTNGSVGYLPMVIDIVVGNEVVLDASESYDQNNNSLTFKWFHYIEPSLSQGNILEIPEIEITKLNDEGSIVSFTAPEFQQACFNVFSRPLEDCKKYHIVLEVTNNGTPSLTTYRRFILSTDKGNNTFESVEYKQAFFNGDATSQGDDDIYVHDEL</sequence>
<dbReference type="GeneID" id="18245657"/>
<feature type="domain" description="Cellulose-binding Sde182 C-terminal" evidence="3">
    <location>
        <begin position="376"/>
        <end position="475"/>
    </location>
</feature>
<dbReference type="HOGENOM" id="CLU_029266_0_0_1"/>
<feature type="chain" id="PRO_5012361705" evidence="1">
    <location>
        <begin position="16"/>
        <end position="511"/>
    </location>
</feature>
<name>G3B1X1_CANTC</name>
<dbReference type="Pfam" id="PF21027">
    <property type="entry name" value="Sde0182_C"/>
    <property type="match status" value="1"/>
</dbReference>
<accession>G3B1X1</accession>
<dbReference type="InterPro" id="IPR013783">
    <property type="entry name" value="Ig-like_fold"/>
</dbReference>
<evidence type="ECO:0000313" key="5">
    <source>
        <dbReference type="Proteomes" id="UP000000707"/>
    </source>
</evidence>
<keyword evidence="5" id="KW-1185">Reference proteome</keyword>